<dbReference type="GO" id="GO:0046872">
    <property type="term" value="F:metal ion binding"/>
    <property type="evidence" value="ECO:0007669"/>
    <property type="project" value="UniProtKB-KW"/>
</dbReference>
<evidence type="ECO:0000256" key="6">
    <source>
        <dbReference type="ARBA" id="ARBA00022801"/>
    </source>
</evidence>
<feature type="region of interest" description="Disordered" evidence="11">
    <location>
        <begin position="473"/>
        <end position="596"/>
    </location>
</feature>
<evidence type="ECO:0000256" key="8">
    <source>
        <dbReference type="ARBA" id="ARBA00023211"/>
    </source>
</evidence>
<dbReference type="InterPro" id="IPR036457">
    <property type="entry name" value="PPM-type-like_dom_sf"/>
</dbReference>
<evidence type="ECO:0000256" key="1">
    <source>
        <dbReference type="ARBA" id="ARBA00001936"/>
    </source>
</evidence>
<dbReference type="KEGG" id="kpin:30176004"/>
<evidence type="ECO:0000256" key="7">
    <source>
        <dbReference type="ARBA" id="ARBA00022912"/>
    </source>
</evidence>
<keyword evidence="7 10" id="KW-0904">Protein phosphatase</keyword>
<proteinExistence type="inferred from homology"/>
<dbReference type="EMBL" id="KI894017">
    <property type="protein sequence ID" value="OCF46401.1"/>
    <property type="molecule type" value="Genomic_DNA"/>
</dbReference>
<evidence type="ECO:0000256" key="12">
    <source>
        <dbReference type="SAM" id="SignalP"/>
    </source>
</evidence>
<dbReference type="InterPro" id="IPR015655">
    <property type="entry name" value="PP2C"/>
</dbReference>
<feature type="domain" description="PPM-type phosphatase" evidence="13">
    <location>
        <begin position="38"/>
        <end position="332"/>
    </location>
</feature>
<gene>
    <name evidence="14" type="ORF">I206_07635</name>
    <name evidence="15" type="ORF">I206_102265</name>
</gene>
<keyword evidence="6 10" id="KW-0378">Hydrolase</keyword>
<comment type="similarity">
    <text evidence="3 10">Belongs to the PP2C family.</text>
</comment>
<keyword evidence="12" id="KW-0732">Signal</keyword>
<feature type="region of interest" description="Disordered" evidence="11">
    <location>
        <begin position="428"/>
        <end position="458"/>
    </location>
</feature>
<evidence type="ECO:0000313" key="16">
    <source>
        <dbReference type="Proteomes" id="UP000094020"/>
    </source>
</evidence>
<feature type="chain" id="PRO_5008628093" description="protein-serine/threonine phosphatase" evidence="12">
    <location>
        <begin position="19"/>
        <end position="596"/>
    </location>
</feature>
<dbReference type="SMART" id="SM00332">
    <property type="entry name" value="PP2Cc"/>
    <property type="match status" value="1"/>
</dbReference>
<dbReference type="OrthoDB" id="10264738at2759"/>
<dbReference type="RefSeq" id="XP_019007620.1">
    <property type="nucleotide sequence ID" value="XM_019159326.1"/>
</dbReference>
<comment type="cofactor">
    <cofactor evidence="1">
        <name>Mn(2+)</name>
        <dbReference type="ChEBI" id="CHEBI:29035"/>
    </cofactor>
</comment>
<comment type="cofactor">
    <cofactor evidence="2">
        <name>Mg(2+)</name>
        <dbReference type="ChEBI" id="CHEBI:18420"/>
    </cofactor>
</comment>
<dbReference type="STRING" id="1296096.A0A1B9HT18"/>
<dbReference type="PROSITE" id="PS01032">
    <property type="entry name" value="PPM_1"/>
    <property type="match status" value="1"/>
</dbReference>
<reference evidence="15" key="4">
    <citation type="submission" date="2024-02" db="EMBL/GenBank/DDBJ databases">
        <title>Comparative genomics of Cryptococcus and Kwoniella reveals pathogenesis evolution and contrasting modes of karyotype evolution via chromosome fusion or intercentromeric recombination.</title>
        <authorList>
            <person name="Coelho M.A."/>
            <person name="David-Palma M."/>
            <person name="Shea T."/>
            <person name="Bowers K."/>
            <person name="McGinley-Smith S."/>
            <person name="Mohammad A.W."/>
            <person name="Gnirke A."/>
            <person name="Yurkov A.M."/>
            <person name="Nowrousian M."/>
            <person name="Sun S."/>
            <person name="Cuomo C.A."/>
            <person name="Heitman J."/>
        </authorList>
    </citation>
    <scope>NUCLEOTIDE SEQUENCE</scope>
    <source>
        <strain evidence="15">CBS 10737</strain>
    </source>
</reference>
<reference evidence="15" key="2">
    <citation type="submission" date="2013-07" db="EMBL/GenBank/DDBJ databases">
        <authorList>
            <consortium name="The Broad Institute Genome Sequencing Platform"/>
            <person name="Cuomo C."/>
            <person name="Litvintseva A."/>
            <person name="Chen Y."/>
            <person name="Heitman J."/>
            <person name="Sun S."/>
            <person name="Springer D."/>
            <person name="Dromer F."/>
            <person name="Young S.K."/>
            <person name="Zeng Q."/>
            <person name="Gargeya S."/>
            <person name="Fitzgerald M."/>
            <person name="Abouelleil A."/>
            <person name="Alvarado L."/>
            <person name="Berlin A.M."/>
            <person name="Chapman S.B."/>
            <person name="Dewar J."/>
            <person name="Goldberg J."/>
            <person name="Griggs A."/>
            <person name="Gujja S."/>
            <person name="Hansen M."/>
            <person name="Howarth C."/>
            <person name="Imamovic A."/>
            <person name="Larimer J."/>
            <person name="McCowan C."/>
            <person name="Murphy C."/>
            <person name="Pearson M."/>
            <person name="Priest M."/>
            <person name="Roberts A."/>
            <person name="Saif S."/>
            <person name="Shea T."/>
            <person name="Sykes S."/>
            <person name="Wortman J."/>
            <person name="Nusbaum C."/>
            <person name="Birren B."/>
        </authorList>
    </citation>
    <scope>NUCLEOTIDE SEQUENCE</scope>
    <source>
        <strain evidence="15">CBS 10737</strain>
    </source>
</reference>
<feature type="compositionally biased region" description="Basic and acidic residues" evidence="11">
    <location>
        <begin position="445"/>
        <end position="457"/>
    </location>
</feature>
<evidence type="ECO:0000256" key="2">
    <source>
        <dbReference type="ARBA" id="ARBA00001946"/>
    </source>
</evidence>
<name>A0A1B9HT18_9TREE</name>
<dbReference type="FunFam" id="3.60.40.10:FF:000016">
    <property type="entry name" value="Protein phosphatase 2C"/>
    <property type="match status" value="1"/>
</dbReference>
<accession>A0A1B9HT18</accession>
<dbReference type="Pfam" id="PF00481">
    <property type="entry name" value="PP2C"/>
    <property type="match status" value="1"/>
</dbReference>
<reference evidence="14" key="1">
    <citation type="submission" date="2013-07" db="EMBL/GenBank/DDBJ databases">
        <title>The Genome Sequence of Cryptococcus pinus CBS10737.</title>
        <authorList>
            <consortium name="The Broad Institute Genome Sequencing Platform"/>
            <person name="Cuomo C."/>
            <person name="Litvintseva A."/>
            <person name="Chen Y."/>
            <person name="Heitman J."/>
            <person name="Sun S."/>
            <person name="Springer D."/>
            <person name="Dromer F."/>
            <person name="Young S.K."/>
            <person name="Zeng Q."/>
            <person name="Gargeya S."/>
            <person name="Fitzgerald M."/>
            <person name="Abouelleil A."/>
            <person name="Alvarado L."/>
            <person name="Berlin A.M."/>
            <person name="Chapman S.B."/>
            <person name="Dewar J."/>
            <person name="Goldberg J."/>
            <person name="Griggs A."/>
            <person name="Gujja S."/>
            <person name="Hansen M."/>
            <person name="Howarth C."/>
            <person name="Imamovic A."/>
            <person name="Larimer J."/>
            <person name="McCowan C."/>
            <person name="Murphy C."/>
            <person name="Pearson M."/>
            <person name="Priest M."/>
            <person name="Roberts A."/>
            <person name="Saif S."/>
            <person name="Shea T."/>
            <person name="Sykes S."/>
            <person name="Wortman J."/>
            <person name="Nusbaum C."/>
            <person name="Birren B."/>
        </authorList>
    </citation>
    <scope>NUCLEOTIDE SEQUENCE [LARGE SCALE GENOMIC DNA]</scope>
    <source>
        <strain evidence="14">CBS 10737</strain>
    </source>
</reference>
<dbReference type="PROSITE" id="PS51746">
    <property type="entry name" value="PPM_2"/>
    <property type="match status" value="1"/>
</dbReference>
<keyword evidence="5" id="KW-0479">Metal-binding</keyword>
<protein>
    <recommendedName>
        <fullName evidence="4">protein-serine/threonine phosphatase</fullName>
        <ecNumber evidence="4">3.1.3.16</ecNumber>
    </recommendedName>
</protein>
<evidence type="ECO:0000256" key="5">
    <source>
        <dbReference type="ARBA" id="ARBA00022723"/>
    </source>
</evidence>
<evidence type="ECO:0000313" key="14">
    <source>
        <dbReference type="EMBL" id="OCF46401.1"/>
    </source>
</evidence>
<dbReference type="GO" id="GO:0004722">
    <property type="term" value="F:protein serine/threonine phosphatase activity"/>
    <property type="evidence" value="ECO:0007669"/>
    <property type="project" value="UniProtKB-EC"/>
</dbReference>
<dbReference type="AlphaFoldDB" id="A0A1B9HT18"/>
<comment type="catalytic activity">
    <reaction evidence="9">
        <text>O-phospho-L-threonyl-[protein] + H2O = L-threonyl-[protein] + phosphate</text>
        <dbReference type="Rhea" id="RHEA:47004"/>
        <dbReference type="Rhea" id="RHEA-COMP:11060"/>
        <dbReference type="Rhea" id="RHEA-COMP:11605"/>
        <dbReference type="ChEBI" id="CHEBI:15377"/>
        <dbReference type="ChEBI" id="CHEBI:30013"/>
        <dbReference type="ChEBI" id="CHEBI:43474"/>
        <dbReference type="ChEBI" id="CHEBI:61977"/>
        <dbReference type="EC" id="3.1.3.16"/>
    </reaction>
    <physiologicalReaction direction="left-to-right" evidence="9">
        <dbReference type="Rhea" id="RHEA:47005"/>
    </physiologicalReaction>
</comment>
<feature type="compositionally biased region" description="Low complexity" evidence="11">
    <location>
        <begin position="497"/>
        <end position="546"/>
    </location>
</feature>
<evidence type="ECO:0000256" key="4">
    <source>
        <dbReference type="ARBA" id="ARBA00013081"/>
    </source>
</evidence>
<evidence type="ECO:0000313" key="15">
    <source>
        <dbReference type="EMBL" id="WWC68340.1"/>
    </source>
</evidence>
<organism evidence="14">
    <name type="scientific">Kwoniella pini CBS 10737</name>
    <dbReference type="NCBI Taxonomy" id="1296096"/>
    <lineage>
        <taxon>Eukaryota</taxon>
        <taxon>Fungi</taxon>
        <taxon>Dikarya</taxon>
        <taxon>Basidiomycota</taxon>
        <taxon>Agaricomycotina</taxon>
        <taxon>Tremellomycetes</taxon>
        <taxon>Tremellales</taxon>
        <taxon>Cryptococcaceae</taxon>
        <taxon>Kwoniella</taxon>
    </lineage>
</organism>
<evidence type="ECO:0000256" key="3">
    <source>
        <dbReference type="ARBA" id="ARBA00006702"/>
    </source>
</evidence>
<feature type="compositionally biased region" description="Acidic residues" evidence="11">
    <location>
        <begin position="480"/>
        <end position="496"/>
    </location>
</feature>
<feature type="compositionally biased region" description="Polar residues" evidence="11">
    <location>
        <begin position="549"/>
        <end position="559"/>
    </location>
</feature>
<dbReference type="EC" id="3.1.3.16" evidence="4"/>
<dbReference type="Gene3D" id="3.60.40.10">
    <property type="entry name" value="PPM-type phosphatase domain"/>
    <property type="match status" value="1"/>
</dbReference>
<dbReference type="PANTHER" id="PTHR13832">
    <property type="entry name" value="PROTEIN PHOSPHATASE 2C"/>
    <property type="match status" value="1"/>
</dbReference>
<dbReference type="InterPro" id="IPR000222">
    <property type="entry name" value="PP2C_BS"/>
</dbReference>
<dbReference type="Proteomes" id="UP000094020">
    <property type="component" value="Chromosome 3"/>
</dbReference>
<evidence type="ECO:0000256" key="9">
    <source>
        <dbReference type="ARBA" id="ARBA00048832"/>
    </source>
</evidence>
<reference evidence="14" key="3">
    <citation type="submission" date="2016-07" db="EMBL/GenBank/DDBJ databases">
        <title>Evolution of pathogenesis and genome organization in the Tremellales.</title>
        <authorList>
            <person name="Cuomo C."/>
            <person name="Litvintseva A."/>
            <person name="Heitman J."/>
            <person name="Chen Y."/>
            <person name="Sun S."/>
            <person name="Springer D."/>
            <person name="Dromer F."/>
            <person name="Young S."/>
            <person name="Zeng Q."/>
            <person name="Chapman S."/>
            <person name="Gujja S."/>
            <person name="Saif S."/>
            <person name="Birren B."/>
        </authorList>
    </citation>
    <scope>NUCLEOTIDE SEQUENCE</scope>
    <source>
        <strain evidence="14">CBS 10737</strain>
    </source>
</reference>
<dbReference type="CDD" id="cd00143">
    <property type="entry name" value="PP2Cc"/>
    <property type="match status" value="1"/>
</dbReference>
<dbReference type="EMBL" id="CP144521">
    <property type="protein sequence ID" value="WWC68340.1"/>
    <property type="molecule type" value="Genomic_DNA"/>
</dbReference>
<dbReference type="SUPFAM" id="SSF81606">
    <property type="entry name" value="PP2C-like"/>
    <property type="match status" value="1"/>
</dbReference>
<dbReference type="GeneID" id="30176004"/>
<feature type="signal peptide" evidence="12">
    <location>
        <begin position="1"/>
        <end position="18"/>
    </location>
</feature>
<feature type="compositionally biased region" description="Basic and acidic residues" evidence="11">
    <location>
        <begin position="560"/>
        <end position="569"/>
    </location>
</feature>
<keyword evidence="8" id="KW-0464">Manganese</keyword>
<dbReference type="InterPro" id="IPR001932">
    <property type="entry name" value="PPM-type_phosphatase-like_dom"/>
</dbReference>
<feature type="region of interest" description="Disordered" evidence="11">
    <location>
        <begin position="66"/>
        <end position="91"/>
    </location>
</feature>
<keyword evidence="16" id="KW-1185">Reference proteome</keyword>
<evidence type="ECO:0000256" key="10">
    <source>
        <dbReference type="RuleBase" id="RU003465"/>
    </source>
</evidence>
<dbReference type="PANTHER" id="PTHR13832:SF565">
    <property type="entry name" value="AT28366P-RELATED"/>
    <property type="match status" value="1"/>
</dbReference>
<sequence length="596" mass="63047">MLQTFSFTVYLLLSSVDGSKSIVTEKHTTSVIRGKKFWVGLSDMQGWRISMEDAHTVHLYLPPADSSRQITPSPDIPQQPAGSTVTNDNEDADEEEHALFGVFDGHGGSSVAKYTGTTLHTRLAGLDAYKSGDFEVALKQCFLKTDEDLRADPNFFNDPSGCTAVVGLVTKDGRIIVANSGDSRSVLGYKGEAKAMSYDHKPTNKEETARITSAGGFVEFGRVNGNLALSRAIGDFEFKQNYSLTPEKQIVTADPEIITHKIDGEEEFLVLACDGIWDCLSSQQVVDFTRRAIANGDELGKIAEDMMVKCLATDSETGGIGCDNMTVVIVALLGGRTPEEWQEWVKNRVEKKVGYDTPASVPDIFGQNQASQTGGAGNALSSSGFRVGGAGGLANIASILGASGISFRPAYDSDDDEDELQIIGDDGQVLDANADKPGIGLIDNKGIEGKTKPKNVTDEIDDEKAEAALNAEAKKGSVELLDEDGDSAMDSGDESDSTTTAGGVTPASGSGSASSTQNSSAAKTINTSNTPSSPIPPSFSSIGSPTVPTPQALQRSNLPSKDKEYDQLKSDPQGDEASGAVKVEGLMDTSENPLKL</sequence>
<evidence type="ECO:0000259" key="13">
    <source>
        <dbReference type="PROSITE" id="PS51746"/>
    </source>
</evidence>
<evidence type="ECO:0000256" key="11">
    <source>
        <dbReference type="SAM" id="MobiDB-lite"/>
    </source>
</evidence>